<accession>A0AAV9XNA8</accession>
<dbReference type="Proteomes" id="UP001365542">
    <property type="component" value="Unassembled WGS sequence"/>
</dbReference>
<dbReference type="AlphaFoldDB" id="A0AAV9XNA8"/>
<proteinExistence type="predicted"/>
<gene>
    <name evidence="1" type="ORF">TWF694_000209</name>
</gene>
<protein>
    <submittedName>
        <fullName evidence="1">Uncharacterized protein</fullName>
    </submittedName>
</protein>
<name>A0AAV9XNA8_9PEZI</name>
<evidence type="ECO:0000313" key="2">
    <source>
        <dbReference type="Proteomes" id="UP001365542"/>
    </source>
</evidence>
<comment type="caution">
    <text evidence="1">The sequence shown here is derived from an EMBL/GenBank/DDBJ whole genome shotgun (WGS) entry which is preliminary data.</text>
</comment>
<evidence type="ECO:0000313" key="1">
    <source>
        <dbReference type="EMBL" id="KAK6543463.1"/>
    </source>
</evidence>
<reference evidence="1 2" key="1">
    <citation type="submission" date="2019-10" db="EMBL/GenBank/DDBJ databases">
        <authorList>
            <person name="Palmer J.M."/>
        </authorList>
    </citation>
    <scope>NUCLEOTIDE SEQUENCE [LARGE SCALE GENOMIC DNA]</scope>
    <source>
        <strain evidence="1 2">TWF694</strain>
    </source>
</reference>
<organism evidence="1 2">
    <name type="scientific">Orbilia ellipsospora</name>
    <dbReference type="NCBI Taxonomy" id="2528407"/>
    <lineage>
        <taxon>Eukaryota</taxon>
        <taxon>Fungi</taxon>
        <taxon>Dikarya</taxon>
        <taxon>Ascomycota</taxon>
        <taxon>Pezizomycotina</taxon>
        <taxon>Orbiliomycetes</taxon>
        <taxon>Orbiliales</taxon>
        <taxon>Orbiliaceae</taxon>
        <taxon>Orbilia</taxon>
    </lineage>
</organism>
<keyword evidence="2" id="KW-1185">Reference proteome</keyword>
<dbReference type="EMBL" id="JAVHJO010000001">
    <property type="protein sequence ID" value="KAK6543463.1"/>
    <property type="molecule type" value="Genomic_DNA"/>
</dbReference>
<sequence length="233" mass="27045">MPSNSKIDLKSARVKRIRTAAAKVLSEVFEREVPASDVTFITPHNKGYHWYLSRRTVEIESGEIIEEEFDLPEWTTNQIHRWKIDESSEMLEWLRKGELQAEILGIERRRLDKPTVCGQPVEELAPKRCFIQEVRVIELTEKEKLAEKLKWKQPSQTIKGPASEFVAWMTGAADREASFKMVKKYFLPRGVEDEGKERTTELSVHGSNSISRDIEFSSCELDDEEYLPLIYAR</sequence>